<dbReference type="CDD" id="cd00082">
    <property type="entry name" value="HisKA"/>
    <property type="match status" value="1"/>
</dbReference>
<comment type="catalytic activity">
    <reaction evidence="1">
        <text>ATP + protein L-histidine = ADP + protein N-phospho-L-histidine.</text>
        <dbReference type="EC" id="2.7.13.3"/>
    </reaction>
</comment>
<dbReference type="PANTHER" id="PTHR44936:SF9">
    <property type="entry name" value="SENSOR PROTEIN CREC"/>
    <property type="match status" value="1"/>
</dbReference>
<evidence type="ECO:0000259" key="10">
    <source>
        <dbReference type="PROSITE" id="PS50109"/>
    </source>
</evidence>
<dbReference type="PRINTS" id="PR00344">
    <property type="entry name" value="BCTRLSENSOR"/>
</dbReference>
<evidence type="ECO:0000256" key="9">
    <source>
        <dbReference type="ARBA" id="ARBA00023026"/>
    </source>
</evidence>
<evidence type="ECO:0000313" key="12">
    <source>
        <dbReference type="Proteomes" id="UP000650628"/>
    </source>
</evidence>
<dbReference type="Pfam" id="PF02518">
    <property type="entry name" value="HATPase_c"/>
    <property type="match status" value="1"/>
</dbReference>
<feature type="domain" description="Histidine kinase" evidence="10">
    <location>
        <begin position="65"/>
        <end position="272"/>
    </location>
</feature>
<accession>A0A8J3TSH1</accession>
<organism evidence="11 12">
    <name type="scientific">Planotetraspora mira</name>
    <dbReference type="NCBI Taxonomy" id="58121"/>
    <lineage>
        <taxon>Bacteria</taxon>
        <taxon>Bacillati</taxon>
        <taxon>Actinomycetota</taxon>
        <taxon>Actinomycetes</taxon>
        <taxon>Streptosporangiales</taxon>
        <taxon>Streptosporangiaceae</taxon>
        <taxon>Planotetraspora</taxon>
    </lineage>
</organism>
<dbReference type="EMBL" id="BOOO01000024">
    <property type="protein sequence ID" value="GII31321.1"/>
    <property type="molecule type" value="Genomic_DNA"/>
</dbReference>
<evidence type="ECO:0000256" key="6">
    <source>
        <dbReference type="ARBA" id="ARBA00022679"/>
    </source>
</evidence>
<name>A0A8J3TSH1_9ACTN</name>
<keyword evidence="9" id="KW-0843">Virulence</keyword>
<evidence type="ECO:0000256" key="3">
    <source>
        <dbReference type="ARBA" id="ARBA00012438"/>
    </source>
</evidence>
<dbReference type="GO" id="GO:0005886">
    <property type="term" value="C:plasma membrane"/>
    <property type="evidence" value="ECO:0007669"/>
    <property type="project" value="UniProtKB-SubCell"/>
</dbReference>
<keyword evidence="4" id="KW-1003">Cell membrane</keyword>
<dbReference type="EC" id="2.7.13.3" evidence="3"/>
<dbReference type="InterPro" id="IPR003661">
    <property type="entry name" value="HisK_dim/P_dom"/>
</dbReference>
<gene>
    <name evidence="11" type="ORF">Pmi06nite_47630</name>
</gene>
<dbReference type="InterPro" id="IPR036890">
    <property type="entry name" value="HATPase_C_sf"/>
</dbReference>
<dbReference type="Proteomes" id="UP000650628">
    <property type="component" value="Unassembled WGS sequence"/>
</dbReference>
<dbReference type="Gene3D" id="1.10.287.130">
    <property type="match status" value="1"/>
</dbReference>
<keyword evidence="4" id="KW-0472">Membrane</keyword>
<dbReference type="InterPro" id="IPR004358">
    <property type="entry name" value="Sig_transdc_His_kin-like_C"/>
</dbReference>
<sequence>MEMKHLTGLCDYIDRLEIPSDTRMVCCEIPGFSSEDAIARTVRTVTGRLGRLTQALRRQQRFASDVSHELRNPLAGLRTELEEAQMHPDCDDFHDVLDRALRDISRLESVVNDLLLLSRAGSGVSAEWEPVDLSRLVQDEVSRRTDRLGVELRLVPEANVSSVRVQIIRVLTNLLDNAQRHGERTVRVEVTCDAETAELSVSDDGEGIAEVDRERIFDRFSRLDAARRRDCSGTGLGLAIAREIAQAHHGTLAAGNSSSGGARFALRLPLVGRTSRPPPPGLGLGPPGPCGGTMRICARSAAAPCELCRYVDHVTESIVSGDLDIVDVPI</sequence>
<keyword evidence="8" id="KW-0902">Two-component regulatory system</keyword>
<dbReference type="AlphaFoldDB" id="A0A8J3TSH1"/>
<dbReference type="Gene3D" id="3.30.565.10">
    <property type="entry name" value="Histidine kinase-like ATPase, C-terminal domain"/>
    <property type="match status" value="1"/>
</dbReference>
<dbReference type="PROSITE" id="PS50109">
    <property type="entry name" value="HIS_KIN"/>
    <property type="match status" value="1"/>
</dbReference>
<protein>
    <recommendedName>
        <fullName evidence="3">histidine kinase</fullName>
        <ecNumber evidence="3">2.7.13.3</ecNumber>
    </recommendedName>
</protein>
<dbReference type="PANTHER" id="PTHR44936">
    <property type="entry name" value="SENSOR PROTEIN CREC"/>
    <property type="match status" value="1"/>
</dbReference>
<dbReference type="SUPFAM" id="SSF47384">
    <property type="entry name" value="Homodimeric domain of signal transducing histidine kinase"/>
    <property type="match status" value="1"/>
</dbReference>
<keyword evidence="7" id="KW-0418">Kinase</keyword>
<dbReference type="InterPro" id="IPR003594">
    <property type="entry name" value="HATPase_dom"/>
</dbReference>
<evidence type="ECO:0000313" key="11">
    <source>
        <dbReference type="EMBL" id="GII31321.1"/>
    </source>
</evidence>
<keyword evidence="12" id="KW-1185">Reference proteome</keyword>
<evidence type="ECO:0000256" key="7">
    <source>
        <dbReference type="ARBA" id="ARBA00022777"/>
    </source>
</evidence>
<evidence type="ECO:0000256" key="1">
    <source>
        <dbReference type="ARBA" id="ARBA00000085"/>
    </source>
</evidence>
<dbReference type="SMART" id="SM00387">
    <property type="entry name" value="HATPase_c"/>
    <property type="match status" value="1"/>
</dbReference>
<dbReference type="InterPro" id="IPR005467">
    <property type="entry name" value="His_kinase_dom"/>
</dbReference>
<dbReference type="GO" id="GO:0000155">
    <property type="term" value="F:phosphorelay sensor kinase activity"/>
    <property type="evidence" value="ECO:0007669"/>
    <property type="project" value="InterPro"/>
</dbReference>
<keyword evidence="6" id="KW-0808">Transferase</keyword>
<dbReference type="Pfam" id="PF00512">
    <property type="entry name" value="HisKA"/>
    <property type="match status" value="1"/>
</dbReference>
<evidence type="ECO:0000256" key="8">
    <source>
        <dbReference type="ARBA" id="ARBA00023012"/>
    </source>
</evidence>
<keyword evidence="5" id="KW-0597">Phosphoprotein</keyword>
<evidence type="ECO:0000256" key="5">
    <source>
        <dbReference type="ARBA" id="ARBA00022553"/>
    </source>
</evidence>
<dbReference type="InterPro" id="IPR050980">
    <property type="entry name" value="2C_sensor_his_kinase"/>
</dbReference>
<evidence type="ECO:0000256" key="4">
    <source>
        <dbReference type="ARBA" id="ARBA00022475"/>
    </source>
</evidence>
<dbReference type="SMART" id="SM00388">
    <property type="entry name" value="HisKA"/>
    <property type="match status" value="1"/>
</dbReference>
<evidence type="ECO:0000256" key="2">
    <source>
        <dbReference type="ARBA" id="ARBA00004651"/>
    </source>
</evidence>
<comment type="caution">
    <text evidence="11">The sequence shown here is derived from an EMBL/GenBank/DDBJ whole genome shotgun (WGS) entry which is preliminary data.</text>
</comment>
<reference evidence="11 12" key="1">
    <citation type="submission" date="2021-01" db="EMBL/GenBank/DDBJ databases">
        <title>Whole genome shotgun sequence of Planotetraspora mira NBRC 15435.</title>
        <authorList>
            <person name="Komaki H."/>
            <person name="Tamura T."/>
        </authorList>
    </citation>
    <scope>NUCLEOTIDE SEQUENCE [LARGE SCALE GENOMIC DNA]</scope>
    <source>
        <strain evidence="11 12">NBRC 15435</strain>
    </source>
</reference>
<comment type="subcellular location">
    <subcellularLocation>
        <location evidence="2">Cell membrane</location>
        <topology evidence="2">Multi-pass membrane protein</topology>
    </subcellularLocation>
</comment>
<dbReference type="RefSeq" id="WP_203955236.1">
    <property type="nucleotide sequence ID" value="NZ_BOOO01000024.1"/>
</dbReference>
<dbReference type="InterPro" id="IPR036097">
    <property type="entry name" value="HisK_dim/P_sf"/>
</dbReference>
<dbReference type="SUPFAM" id="SSF55874">
    <property type="entry name" value="ATPase domain of HSP90 chaperone/DNA topoisomerase II/histidine kinase"/>
    <property type="match status" value="1"/>
</dbReference>
<proteinExistence type="predicted"/>